<organism evidence="2 3">
    <name type="scientific">Pedobacter ginsenosidimutans</name>
    <dbReference type="NCBI Taxonomy" id="687842"/>
    <lineage>
        <taxon>Bacteria</taxon>
        <taxon>Pseudomonadati</taxon>
        <taxon>Bacteroidota</taxon>
        <taxon>Sphingobacteriia</taxon>
        <taxon>Sphingobacteriales</taxon>
        <taxon>Sphingobacteriaceae</taxon>
        <taxon>Pedobacter</taxon>
    </lineage>
</organism>
<dbReference type="InterPro" id="IPR018873">
    <property type="entry name" value="KilA-N_DNA-bd_domain"/>
</dbReference>
<dbReference type="RefSeq" id="WP_057931985.1">
    <property type="nucleotide sequence ID" value="NZ_LMZQ01000005.1"/>
</dbReference>
<protein>
    <submittedName>
        <fullName evidence="2">DNA-binding protein</fullName>
    </submittedName>
</protein>
<dbReference type="Proteomes" id="UP000051950">
    <property type="component" value="Unassembled WGS sequence"/>
</dbReference>
<dbReference type="GO" id="GO:0003677">
    <property type="term" value="F:DNA binding"/>
    <property type="evidence" value="ECO:0007669"/>
    <property type="project" value="UniProtKB-KW"/>
</dbReference>
<dbReference type="EMBL" id="LMZQ01000005">
    <property type="protein sequence ID" value="KRT16267.1"/>
    <property type="molecule type" value="Genomic_DNA"/>
</dbReference>
<reference evidence="2 3" key="1">
    <citation type="submission" date="2015-11" db="EMBL/GenBank/DDBJ databases">
        <title>Sequence of Pedobacter ginsenosidimutans.</title>
        <authorList>
            <person name="Carson E."/>
            <person name="Keyser V."/>
            <person name="Newman J."/>
            <person name="Miller J."/>
        </authorList>
    </citation>
    <scope>NUCLEOTIDE SEQUENCE [LARGE SCALE GENOMIC DNA]</scope>
    <source>
        <strain evidence="2 3">KACC 14530</strain>
    </source>
</reference>
<dbReference type="OrthoDB" id="9816206at2"/>
<keyword evidence="2" id="KW-0238">DNA-binding</keyword>
<comment type="caution">
    <text evidence="2">The sequence shown here is derived from an EMBL/GenBank/DDBJ whole genome shotgun (WGS) entry which is preliminary data.</text>
</comment>
<keyword evidence="3" id="KW-1185">Reference proteome</keyword>
<dbReference type="Pfam" id="PF10543">
    <property type="entry name" value="ORF6N"/>
    <property type="match status" value="1"/>
</dbReference>
<gene>
    <name evidence="2" type="ORF">ASU31_08815</name>
</gene>
<dbReference type="AlphaFoldDB" id="A0A0T5VQZ8"/>
<name>A0A0T5VQZ8_9SPHI</name>
<evidence type="ECO:0000313" key="2">
    <source>
        <dbReference type="EMBL" id="KRT16267.1"/>
    </source>
</evidence>
<proteinExistence type="predicted"/>
<feature type="domain" description="KilA-N DNA-binding" evidence="1">
    <location>
        <begin position="9"/>
        <end position="116"/>
    </location>
</feature>
<evidence type="ECO:0000259" key="1">
    <source>
        <dbReference type="Pfam" id="PF10543"/>
    </source>
</evidence>
<evidence type="ECO:0000313" key="3">
    <source>
        <dbReference type="Proteomes" id="UP000051950"/>
    </source>
</evidence>
<dbReference type="STRING" id="687842.ASU31_08815"/>
<accession>A0A0T5VQZ8</accession>
<sequence length="196" mass="22628">MQIIKSIQNRIYEIRGERVMLDFDLASLYEVETKALNQAVKRNIKRFPDDFMFQLTSAEFEEIRLHIDASNQGTSSQIVMTGLPNLKSQIVTSSWGGTRKMPYAFTEQGVAMLSGVLKSDKAINMNIAIMRAFVDVRKILLKQSNLNEQLTEIKERIGEHDVQLNELYDAMENLIDDKIAQLKWNDRQRIGFKIKE</sequence>